<gene>
    <name evidence="1" type="ORF">V0288_13310</name>
</gene>
<evidence type="ECO:0000313" key="1">
    <source>
        <dbReference type="EMBL" id="MEG3438100.1"/>
    </source>
</evidence>
<name>A0AAW9QS89_9CHRO</name>
<proteinExistence type="predicted"/>
<reference evidence="1 2" key="1">
    <citation type="submission" date="2024-01" db="EMBL/GenBank/DDBJ databases">
        <title>Genomic insights into the taxonomy and metabolism of the cyanobacterium Pannus brasiliensis CCIBt3594.</title>
        <authorList>
            <person name="Machado M."/>
            <person name="Botero N.B."/>
            <person name="Andreote A.P.D."/>
            <person name="Feitosa A.M.T."/>
            <person name="Popin R."/>
            <person name="Sivonen K."/>
            <person name="Fiore M.F."/>
        </authorList>
    </citation>
    <scope>NUCLEOTIDE SEQUENCE [LARGE SCALE GENOMIC DNA]</scope>
    <source>
        <strain evidence="1 2">CCIBt3594</strain>
    </source>
</reference>
<dbReference type="EMBL" id="JBAFSM010000023">
    <property type="protein sequence ID" value="MEG3438100.1"/>
    <property type="molecule type" value="Genomic_DNA"/>
</dbReference>
<comment type="caution">
    <text evidence="1">The sequence shown here is derived from an EMBL/GenBank/DDBJ whole genome shotgun (WGS) entry which is preliminary data.</text>
</comment>
<dbReference type="Proteomes" id="UP001328733">
    <property type="component" value="Unassembled WGS sequence"/>
</dbReference>
<keyword evidence="2" id="KW-1185">Reference proteome</keyword>
<accession>A0AAW9QS89</accession>
<organism evidence="1 2">
    <name type="scientific">Pannus brasiliensis CCIBt3594</name>
    <dbReference type="NCBI Taxonomy" id="1427578"/>
    <lineage>
        <taxon>Bacteria</taxon>
        <taxon>Bacillati</taxon>
        <taxon>Cyanobacteriota</taxon>
        <taxon>Cyanophyceae</taxon>
        <taxon>Oscillatoriophycideae</taxon>
        <taxon>Chroococcales</taxon>
        <taxon>Microcystaceae</taxon>
        <taxon>Pannus</taxon>
    </lineage>
</organism>
<dbReference type="RefSeq" id="WP_332865583.1">
    <property type="nucleotide sequence ID" value="NZ_JBAFSM010000023.1"/>
</dbReference>
<sequence>MTDLLTTAFEKARDLPAEIQELLAQQLMDDIENELQWQETLSRPQSAKLEELAAKALSDSANGKTRAMGFDEL</sequence>
<protein>
    <submittedName>
        <fullName evidence="1">Uncharacterized protein</fullName>
    </submittedName>
</protein>
<dbReference type="AlphaFoldDB" id="A0AAW9QS89"/>
<evidence type="ECO:0000313" key="2">
    <source>
        <dbReference type="Proteomes" id="UP001328733"/>
    </source>
</evidence>